<reference evidence="8" key="1">
    <citation type="submission" date="2020-02" db="EMBL/GenBank/DDBJ databases">
        <title>Delineation of the pyrene-degrading pathway in Roseobacter clade bacteria by genomic analysis.</title>
        <authorList>
            <person name="Zhou H."/>
            <person name="Wang H."/>
        </authorList>
    </citation>
    <scope>NUCLEOTIDE SEQUENCE</scope>
    <source>
        <strain evidence="8">PrR005</strain>
    </source>
</reference>
<dbReference type="Gene3D" id="1.10.1740.10">
    <property type="match status" value="1"/>
</dbReference>
<keyword evidence="4" id="KW-0238">DNA-binding</keyword>
<dbReference type="RefSeq" id="WP_164128580.1">
    <property type="nucleotide sequence ID" value="NZ_JAAGOX010000010.1"/>
</dbReference>
<dbReference type="GO" id="GO:0016987">
    <property type="term" value="F:sigma factor activity"/>
    <property type="evidence" value="ECO:0007669"/>
    <property type="project" value="UniProtKB-KW"/>
</dbReference>
<organism evidence="8">
    <name type="scientific">Ruegeria sp. PrR005</name>
    <dbReference type="NCBI Taxonomy" id="2706882"/>
    <lineage>
        <taxon>Bacteria</taxon>
        <taxon>Pseudomonadati</taxon>
        <taxon>Pseudomonadota</taxon>
        <taxon>Alphaproteobacteria</taxon>
        <taxon>Rhodobacterales</taxon>
        <taxon>Roseobacteraceae</taxon>
        <taxon>Ruegeria</taxon>
    </lineage>
</organism>
<evidence type="ECO:0000256" key="2">
    <source>
        <dbReference type="ARBA" id="ARBA00023015"/>
    </source>
</evidence>
<dbReference type="EMBL" id="JAAGOX010000010">
    <property type="protein sequence ID" value="NDW44607.1"/>
    <property type="molecule type" value="Genomic_DNA"/>
</dbReference>
<comment type="caution">
    <text evidence="8">The sequence shown here is derived from an EMBL/GenBank/DDBJ whole genome shotgun (WGS) entry which is preliminary data.</text>
</comment>
<dbReference type="InterPro" id="IPR036388">
    <property type="entry name" value="WH-like_DNA-bd_sf"/>
</dbReference>
<evidence type="ECO:0000256" key="3">
    <source>
        <dbReference type="ARBA" id="ARBA00023082"/>
    </source>
</evidence>
<comment type="similarity">
    <text evidence="1">Belongs to the sigma-70 factor family. ECF subfamily.</text>
</comment>
<evidence type="ECO:0000259" key="7">
    <source>
        <dbReference type="Pfam" id="PF08281"/>
    </source>
</evidence>
<name>A0A6B2NPX3_9RHOB</name>
<evidence type="ECO:0000256" key="5">
    <source>
        <dbReference type="ARBA" id="ARBA00023163"/>
    </source>
</evidence>
<sequence>MNQYSTITGPFHAINTPEEFGRAWRQHYPELMRRACRLAQGNPVLGEAFLARTTLRILEYLRSSDQPIDNFHAFFAVSLRNTAQDHWRRYRRDMSIMAELGFHQTCVEDPDATLRRVIARQDLDTLCAALARMSPDQARLVRLRVFDALPYAEIALRLQISEPLARKRMQVARNALRQQIAMGKSSPSRHEPGFATSIPAKAHQSLGGTHGQ</sequence>
<protein>
    <submittedName>
        <fullName evidence="8">RNA polymerase sigma factor</fullName>
    </submittedName>
</protein>
<dbReference type="Gene3D" id="1.10.10.10">
    <property type="entry name" value="Winged helix-like DNA-binding domain superfamily/Winged helix DNA-binding domain"/>
    <property type="match status" value="1"/>
</dbReference>
<dbReference type="PANTHER" id="PTHR43133">
    <property type="entry name" value="RNA POLYMERASE ECF-TYPE SIGMA FACTO"/>
    <property type="match status" value="1"/>
</dbReference>
<dbReference type="NCBIfam" id="TIGR02937">
    <property type="entry name" value="sigma70-ECF"/>
    <property type="match status" value="1"/>
</dbReference>
<dbReference type="InterPro" id="IPR014284">
    <property type="entry name" value="RNA_pol_sigma-70_dom"/>
</dbReference>
<evidence type="ECO:0000256" key="4">
    <source>
        <dbReference type="ARBA" id="ARBA00023125"/>
    </source>
</evidence>
<dbReference type="AlphaFoldDB" id="A0A6B2NPX3"/>
<evidence type="ECO:0000256" key="1">
    <source>
        <dbReference type="ARBA" id="ARBA00010641"/>
    </source>
</evidence>
<dbReference type="InterPro" id="IPR013249">
    <property type="entry name" value="RNA_pol_sigma70_r4_t2"/>
</dbReference>
<evidence type="ECO:0000256" key="6">
    <source>
        <dbReference type="SAM" id="MobiDB-lite"/>
    </source>
</evidence>
<dbReference type="GO" id="GO:0006352">
    <property type="term" value="P:DNA-templated transcription initiation"/>
    <property type="evidence" value="ECO:0007669"/>
    <property type="project" value="InterPro"/>
</dbReference>
<dbReference type="InterPro" id="IPR039425">
    <property type="entry name" value="RNA_pol_sigma-70-like"/>
</dbReference>
<feature type="region of interest" description="Disordered" evidence="6">
    <location>
        <begin position="181"/>
        <end position="212"/>
    </location>
</feature>
<gene>
    <name evidence="8" type="ORF">G0P99_06530</name>
</gene>
<dbReference type="GO" id="GO:0003677">
    <property type="term" value="F:DNA binding"/>
    <property type="evidence" value="ECO:0007669"/>
    <property type="project" value="UniProtKB-KW"/>
</dbReference>
<dbReference type="InterPro" id="IPR013324">
    <property type="entry name" value="RNA_pol_sigma_r3/r4-like"/>
</dbReference>
<dbReference type="Pfam" id="PF08281">
    <property type="entry name" value="Sigma70_r4_2"/>
    <property type="match status" value="1"/>
</dbReference>
<accession>A0A6B2NPX3</accession>
<dbReference type="InterPro" id="IPR013325">
    <property type="entry name" value="RNA_pol_sigma_r2"/>
</dbReference>
<evidence type="ECO:0000313" key="8">
    <source>
        <dbReference type="EMBL" id="NDW44607.1"/>
    </source>
</evidence>
<keyword evidence="5" id="KW-0804">Transcription</keyword>
<feature type="domain" description="RNA polymerase sigma factor 70 region 4 type 2" evidence="7">
    <location>
        <begin position="128"/>
        <end position="176"/>
    </location>
</feature>
<dbReference type="SUPFAM" id="SSF88946">
    <property type="entry name" value="Sigma2 domain of RNA polymerase sigma factors"/>
    <property type="match status" value="1"/>
</dbReference>
<keyword evidence="3" id="KW-0731">Sigma factor</keyword>
<dbReference type="SUPFAM" id="SSF88659">
    <property type="entry name" value="Sigma3 and sigma4 domains of RNA polymerase sigma factors"/>
    <property type="match status" value="1"/>
</dbReference>
<keyword evidence="2" id="KW-0805">Transcription regulation</keyword>
<dbReference type="PANTHER" id="PTHR43133:SF8">
    <property type="entry name" value="RNA POLYMERASE SIGMA FACTOR HI_1459-RELATED"/>
    <property type="match status" value="1"/>
</dbReference>
<proteinExistence type="inferred from homology"/>